<dbReference type="InterPro" id="IPR001958">
    <property type="entry name" value="Tet-R_TetA/multi-R_MdtG-like"/>
</dbReference>
<dbReference type="PRINTS" id="PR01035">
    <property type="entry name" value="TCRTETA"/>
</dbReference>
<dbReference type="PANTHER" id="PTHR23517">
    <property type="entry name" value="RESISTANCE PROTEIN MDTM, PUTATIVE-RELATED-RELATED"/>
    <property type="match status" value="1"/>
</dbReference>
<feature type="transmembrane region" description="Helical" evidence="7">
    <location>
        <begin position="143"/>
        <end position="162"/>
    </location>
</feature>
<dbReference type="EMBL" id="CP091512">
    <property type="protein sequence ID" value="UOO93027.1"/>
    <property type="molecule type" value="Genomic_DNA"/>
</dbReference>
<evidence type="ECO:0000256" key="7">
    <source>
        <dbReference type="SAM" id="Phobius"/>
    </source>
</evidence>
<keyword evidence="5 7" id="KW-1133">Transmembrane helix</keyword>
<evidence type="ECO:0000259" key="8">
    <source>
        <dbReference type="PROSITE" id="PS50850"/>
    </source>
</evidence>
<evidence type="ECO:0000313" key="9">
    <source>
        <dbReference type="EMBL" id="UOO93027.1"/>
    </source>
</evidence>
<evidence type="ECO:0000256" key="4">
    <source>
        <dbReference type="ARBA" id="ARBA00022692"/>
    </source>
</evidence>
<comment type="subcellular location">
    <subcellularLocation>
        <location evidence="1">Cell membrane</location>
        <topology evidence="1">Multi-pass membrane protein</topology>
    </subcellularLocation>
</comment>
<feature type="transmembrane region" description="Helical" evidence="7">
    <location>
        <begin position="27"/>
        <end position="50"/>
    </location>
</feature>
<evidence type="ECO:0000256" key="5">
    <source>
        <dbReference type="ARBA" id="ARBA00022989"/>
    </source>
</evidence>
<organism evidence="9 10">
    <name type="scientific">Vitreoscilla stercoraria</name>
    <dbReference type="NCBI Taxonomy" id="61"/>
    <lineage>
        <taxon>Bacteria</taxon>
        <taxon>Pseudomonadati</taxon>
        <taxon>Pseudomonadota</taxon>
        <taxon>Betaproteobacteria</taxon>
        <taxon>Neisseriales</taxon>
        <taxon>Neisseriaceae</taxon>
        <taxon>Vitreoscilla</taxon>
    </lineage>
</organism>
<feature type="transmembrane region" description="Helical" evidence="7">
    <location>
        <begin position="87"/>
        <end position="105"/>
    </location>
</feature>
<dbReference type="InterPro" id="IPR050171">
    <property type="entry name" value="MFS_Transporters"/>
</dbReference>
<feature type="transmembrane region" description="Helical" evidence="7">
    <location>
        <begin position="282"/>
        <end position="299"/>
    </location>
</feature>
<keyword evidence="2" id="KW-0813">Transport</keyword>
<evidence type="ECO:0000256" key="6">
    <source>
        <dbReference type="ARBA" id="ARBA00023136"/>
    </source>
</evidence>
<keyword evidence="4 7" id="KW-0812">Transmembrane</keyword>
<dbReference type="SUPFAM" id="SSF103473">
    <property type="entry name" value="MFS general substrate transporter"/>
    <property type="match status" value="1"/>
</dbReference>
<dbReference type="Gene3D" id="1.20.1250.20">
    <property type="entry name" value="MFS general substrate transporter like domains"/>
    <property type="match status" value="1"/>
</dbReference>
<evidence type="ECO:0000256" key="3">
    <source>
        <dbReference type="ARBA" id="ARBA00022475"/>
    </source>
</evidence>
<name>A0ABY4EI21_VITST</name>
<protein>
    <submittedName>
        <fullName evidence="9">MFS transporter</fullName>
    </submittedName>
</protein>
<sequence>MKHKEVRSDNQLTPQEWRTSGVLSGVYALRMLGLFLVLPVLALHAAALAGSDQSMWIGWIMGAYGLTQACLQLPFGMLSDKIGRKKTIYIGMLIFVVGSFLAAIAETLWVLMLARALQGAGAISAVITAMMADLIREQVRTRAMAMVGMSIGLTFAGSLVAAPLLSGLIGVEGLFVLTGVAMLAAMYAVHRFVPDPEQVTVRNRLPALQIGLQPQLWRLNFGIFALHAGQMSLFICLPFLLLQMGWAQEEQWKVYAPMVLFGMFLMVPIIMFGEKKRQLKPTLLLAIGMMIVAQGVLAWQSVGTIVLMTALVLYAIAFNVLEAILPSMVAKFAPPEQRGAAMGFYSTAQSLGIFVGGLVGGLLLSQMGLSGVFIFATVLMLAWWAIAYTGQAPQVRQA</sequence>
<feature type="transmembrane region" description="Helical" evidence="7">
    <location>
        <begin position="342"/>
        <end position="363"/>
    </location>
</feature>
<proteinExistence type="predicted"/>
<dbReference type="InterPro" id="IPR036259">
    <property type="entry name" value="MFS_trans_sf"/>
</dbReference>
<gene>
    <name evidence="9" type="ORF">LVJ81_03030</name>
</gene>
<evidence type="ECO:0000256" key="1">
    <source>
        <dbReference type="ARBA" id="ARBA00004651"/>
    </source>
</evidence>
<feature type="domain" description="Major facilitator superfamily (MFS) profile" evidence="8">
    <location>
        <begin position="19"/>
        <end position="394"/>
    </location>
</feature>
<feature type="transmembrane region" description="Helical" evidence="7">
    <location>
        <begin position="56"/>
        <end position="75"/>
    </location>
</feature>
<feature type="transmembrane region" description="Helical" evidence="7">
    <location>
        <begin position="219"/>
        <end position="242"/>
    </location>
</feature>
<dbReference type="PANTHER" id="PTHR23517:SF2">
    <property type="entry name" value="MULTIDRUG RESISTANCE PROTEIN MDTH"/>
    <property type="match status" value="1"/>
</dbReference>
<keyword evidence="6 7" id="KW-0472">Membrane</keyword>
<evidence type="ECO:0000313" key="10">
    <source>
        <dbReference type="Proteomes" id="UP000832034"/>
    </source>
</evidence>
<accession>A0ABY4EI21</accession>
<reference evidence="9" key="2">
    <citation type="journal article" date="2022" name="Res Sq">
        <title>Evolution of multicellular longitudinally dividing oral cavity symbionts (Neisseriaceae).</title>
        <authorList>
            <person name="Nyongesa S."/>
            <person name="Weber P."/>
            <person name="Bernet E."/>
            <person name="Pullido F."/>
            <person name="Nieckarz M."/>
            <person name="Delaby M."/>
            <person name="Nieves C."/>
            <person name="Viehboeck T."/>
            <person name="Krause N."/>
            <person name="Rivera-Millot A."/>
            <person name="Nakamura A."/>
            <person name="Vischer N."/>
            <person name="VanNieuwenhze M."/>
            <person name="Brun Y."/>
            <person name="Cava F."/>
            <person name="Bulgheresi S."/>
            <person name="Veyrier F."/>
        </authorList>
    </citation>
    <scope>NUCLEOTIDE SEQUENCE</scope>
    <source>
        <strain evidence="9">SAG 1488-6</strain>
    </source>
</reference>
<keyword evidence="10" id="KW-1185">Reference proteome</keyword>
<feature type="transmembrane region" description="Helical" evidence="7">
    <location>
        <begin position="111"/>
        <end position="131"/>
    </location>
</feature>
<feature type="transmembrane region" description="Helical" evidence="7">
    <location>
        <begin position="305"/>
        <end position="330"/>
    </location>
</feature>
<feature type="transmembrane region" description="Helical" evidence="7">
    <location>
        <begin position="254"/>
        <end position="273"/>
    </location>
</feature>
<dbReference type="Pfam" id="PF07690">
    <property type="entry name" value="MFS_1"/>
    <property type="match status" value="1"/>
</dbReference>
<dbReference type="PROSITE" id="PS50850">
    <property type="entry name" value="MFS"/>
    <property type="match status" value="1"/>
</dbReference>
<dbReference type="RefSeq" id="WP_019958053.1">
    <property type="nucleotide sequence ID" value="NZ_CP091512.1"/>
</dbReference>
<dbReference type="Proteomes" id="UP000832034">
    <property type="component" value="Chromosome"/>
</dbReference>
<dbReference type="CDD" id="cd17472">
    <property type="entry name" value="MFS_YajR_like"/>
    <property type="match status" value="1"/>
</dbReference>
<feature type="transmembrane region" description="Helical" evidence="7">
    <location>
        <begin position="369"/>
        <end position="388"/>
    </location>
</feature>
<reference evidence="9" key="1">
    <citation type="submission" date="2021-12" db="EMBL/GenBank/DDBJ databases">
        <authorList>
            <person name="Veyrier F.J."/>
        </authorList>
    </citation>
    <scope>NUCLEOTIDE SEQUENCE</scope>
    <source>
        <strain evidence="9">SAG 1488-6</strain>
    </source>
</reference>
<feature type="transmembrane region" description="Helical" evidence="7">
    <location>
        <begin position="168"/>
        <end position="189"/>
    </location>
</feature>
<keyword evidence="3" id="KW-1003">Cell membrane</keyword>
<evidence type="ECO:0000256" key="2">
    <source>
        <dbReference type="ARBA" id="ARBA00022448"/>
    </source>
</evidence>
<dbReference type="InterPro" id="IPR020846">
    <property type="entry name" value="MFS_dom"/>
</dbReference>
<dbReference type="InterPro" id="IPR011701">
    <property type="entry name" value="MFS"/>
</dbReference>